<dbReference type="InterPro" id="IPR012341">
    <property type="entry name" value="6hp_glycosidase-like_sf"/>
</dbReference>
<dbReference type="Gene3D" id="1.50.10.10">
    <property type="match status" value="1"/>
</dbReference>
<protein>
    <recommendedName>
        <fullName evidence="1">Alpha-L-rhamnosidase six-hairpin glycosidase domain-containing protein</fullName>
    </recommendedName>
</protein>
<comment type="caution">
    <text evidence="2">The sequence shown here is derived from an EMBL/GenBank/DDBJ whole genome shotgun (WGS) entry which is preliminary data.</text>
</comment>
<organism evidence="2 3">
    <name type="scientific">Kouleothrix aurantiaca</name>
    <dbReference type="NCBI Taxonomy" id="186479"/>
    <lineage>
        <taxon>Bacteria</taxon>
        <taxon>Bacillati</taxon>
        <taxon>Chloroflexota</taxon>
        <taxon>Chloroflexia</taxon>
        <taxon>Chloroflexales</taxon>
        <taxon>Roseiflexineae</taxon>
        <taxon>Roseiflexaceae</taxon>
        <taxon>Kouleothrix</taxon>
    </lineage>
</organism>
<dbReference type="InterPro" id="IPR008928">
    <property type="entry name" value="6-hairpin_glycosidase_sf"/>
</dbReference>
<dbReference type="Proteomes" id="UP000050509">
    <property type="component" value="Unassembled WGS sequence"/>
</dbReference>
<dbReference type="AlphaFoldDB" id="A0A0P9CXB1"/>
<feature type="non-terminal residue" evidence="2">
    <location>
        <position position="364"/>
    </location>
</feature>
<evidence type="ECO:0000313" key="2">
    <source>
        <dbReference type="EMBL" id="KPV50899.1"/>
    </source>
</evidence>
<keyword evidence="3" id="KW-1185">Reference proteome</keyword>
<dbReference type="PANTHER" id="PTHR34987:SF4">
    <property type="entry name" value="ALPHA-L-RHAMNOSIDASE C-TERMINAL DOMAIN-CONTAINING PROTEIN"/>
    <property type="match status" value="1"/>
</dbReference>
<name>A0A0P9CXB1_9CHLR</name>
<sequence>MHIGIDYTAAVWQGAGIGRYTRELTLALVAEGSQHRYTLFYAAGGIGQSSPYLAELRQLCAAHPAVRAVPIPIAPRRLTQIWQVGVDTLRPNMSDAYSDPWREHGQWWGDAFVIDHANEAALGDNFLLARGLRQIAEAFENGRPVALAPHGTSNHMLDYGMLWAQSLHDYLRRTGDTRRPAQLYPTLVSFMGYLEQYANPGTTLLDIPYGTWQETTLIDWAAFADRYGQSTAVNSMFYRTLLDAADLASAAGDPARAAGWQARAAQIKAAINANLYMPAQAAYSATLWNGTLRAATPHAQAFALAYSVVRAAEQQRVANSLVASLASNPANPNLEVYGMFWVLEGLGRAGRIADANTIIKRYYG</sequence>
<dbReference type="SUPFAM" id="SSF48208">
    <property type="entry name" value="Six-hairpin glycosidases"/>
    <property type="match status" value="1"/>
</dbReference>
<accession>A0A0P9CXB1</accession>
<dbReference type="Pfam" id="PF17389">
    <property type="entry name" value="Bac_rhamnosid6H"/>
    <property type="match status" value="1"/>
</dbReference>
<gene>
    <name evidence="2" type="ORF">SE17_24285</name>
</gene>
<dbReference type="PANTHER" id="PTHR34987">
    <property type="entry name" value="C, PUTATIVE (AFU_ORTHOLOGUE AFUA_3G02880)-RELATED"/>
    <property type="match status" value="1"/>
</dbReference>
<evidence type="ECO:0000313" key="3">
    <source>
        <dbReference type="Proteomes" id="UP000050509"/>
    </source>
</evidence>
<reference evidence="2 3" key="1">
    <citation type="submission" date="2015-09" db="EMBL/GenBank/DDBJ databases">
        <title>Draft genome sequence of Kouleothrix aurantiaca JCM 19913.</title>
        <authorList>
            <person name="Hemp J."/>
        </authorList>
    </citation>
    <scope>NUCLEOTIDE SEQUENCE [LARGE SCALE GENOMIC DNA]</scope>
    <source>
        <strain evidence="2 3">COM-B</strain>
    </source>
</reference>
<dbReference type="EMBL" id="LJCR01001165">
    <property type="protein sequence ID" value="KPV50899.1"/>
    <property type="molecule type" value="Genomic_DNA"/>
</dbReference>
<proteinExistence type="predicted"/>
<feature type="domain" description="Alpha-L-rhamnosidase six-hairpin glycosidase" evidence="1">
    <location>
        <begin position="77"/>
        <end position="346"/>
    </location>
</feature>
<dbReference type="GO" id="GO:0005975">
    <property type="term" value="P:carbohydrate metabolic process"/>
    <property type="evidence" value="ECO:0007669"/>
    <property type="project" value="InterPro"/>
</dbReference>
<dbReference type="InterPro" id="IPR035396">
    <property type="entry name" value="Bac_rhamnosid6H"/>
</dbReference>
<evidence type="ECO:0000259" key="1">
    <source>
        <dbReference type="Pfam" id="PF17389"/>
    </source>
</evidence>